<evidence type="ECO:0000256" key="2">
    <source>
        <dbReference type="RuleBase" id="RU004324"/>
    </source>
</evidence>
<dbReference type="SMART" id="SM01400">
    <property type="entry name" value="Pribosyltran_N"/>
    <property type="match status" value="1"/>
</dbReference>
<comment type="similarity">
    <text evidence="2">Belongs to the ribose-phosphate pyrophosphokinase family.</text>
</comment>
<reference evidence="5 6" key="1">
    <citation type="submission" date="2024-03" db="EMBL/GenBank/DDBJ databases">
        <authorList>
            <person name="Jo J.-H."/>
        </authorList>
    </citation>
    <scope>NUCLEOTIDE SEQUENCE [LARGE SCALE GENOMIC DNA]</scope>
    <source>
        <strain evidence="5 6">AS3R-12</strain>
    </source>
</reference>
<evidence type="ECO:0000259" key="3">
    <source>
        <dbReference type="Pfam" id="PF00156"/>
    </source>
</evidence>
<dbReference type="GO" id="GO:0004749">
    <property type="term" value="F:ribose phosphate diphosphokinase activity"/>
    <property type="evidence" value="ECO:0007669"/>
    <property type="project" value="UniProtKB-EC"/>
</dbReference>
<evidence type="ECO:0000259" key="4">
    <source>
        <dbReference type="Pfam" id="PF13793"/>
    </source>
</evidence>
<name>A0ABU8SDN5_9SPHN</name>
<dbReference type="Proteomes" id="UP001379235">
    <property type="component" value="Unassembled WGS sequence"/>
</dbReference>
<accession>A0ABU8SDN5</accession>
<dbReference type="PANTHER" id="PTHR10210:SF41">
    <property type="entry name" value="RIBOSE-PHOSPHATE PYROPHOSPHOKINASE 1, CHLOROPLASTIC"/>
    <property type="match status" value="1"/>
</dbReference>
<dbReference type="CDD" id="cd06223">
    <property type="entry name" value="PRTases_typeI"/>
    <property type="match status" value="1"/>
</dbReference>
<keyword evidence="1 2" id="KW-0545">Nucleotide biosynthesis</keyword>
<protein>
    <submittedName>
        <fullName evidence="5">Ribose-phosphate diphosphokinase</fullName>
        <ecNumber evidence="5">2.7.6.1</ecNumber>
    </submittedName>
</protein>
<sequence length="296" mass="30617">MTATLHSFSGDEPEARRLANLLGCNFRLIELRQFPDGESLVRVGETATKALLYCSLNDPNAKIVQLLFAASALRDCGARQVVLVAPYLGYMRQDRAFVPGEAVSQRVIGSLISSAFNGLVTVDPHLHRTPRLEDAFPGMVAVNVSAAATIAEALASRIEPDCVLVGPDEESLPWVMAVAASLGLEAIVARKVRRGEREVDIELPGATNIAGKPVILIDDLVSSGATLIACAGQLRAAGASSIGAVVTHCLANRADLDALAACGIAPVLATDTVPGSAACIPMAAALAAAICDSGLA</sequence>
<evidence type="ECO:0000256" key="1">
    <source>
        <dbReference type="ARBA" id="ARBA00022727"/>
    </source>
</evidence>
<dbReference type="InterPro" id="IPR005946">
    <property type="entry name" value="Rib-P_diPkinase"/>
</dbReference>
<dbReference type="RefSeq" id="WP_339969933.1">
    <property type="nucleotide sequence ID" value="NZ_JBBHJY010000013.1"/>
</dbReference>
<keyword evidence="6" id="KW-1185">Reference proteome</keyword>
<gene>
    <name evidence="5" type="ORF">WG900_19450</name>
</gene>
<dbReference type="NCBIfam" id="NF005537">
    <property type="entry name" value="PRK07199.1"/>
    <property type="match status" value="1"/>
</dbReference>
<evidence type="ECO:0000313" key="5">
    <source>
        <dbReference type="EMBL" id="MEJ6012086.1"/>
    </source>
</evidence>
<keyword evidence="5" id="KW-0808">Transferase</keyword>
<dbReference type="InterPro" id="IPR029099">
    <property type="entry name" value="Pribosyltran_N"/>
</dbReference>
<dbReference type="Gene3D" id="3.40.50.2020">
    <property type="match status" value="2"/>
</dbReference>
<dbReference type="EC" id="2.7.6.1" evidence="5"/>
<feature type="domain" description="Phosphoribosyltransferase" evidence="3">
    <location>
        <begin position="152"/>
        <end position="248"/>
    </location>
</feature>
<dbReference type="EMBL" id="JBBHJY010000013">
    <property type="protein sequence ID" value="MEJ6012086.1"/>
    <property type="molecule type" value="Genomic_DNA"/>
</dbReference>
<dbReference type="InterPro" id="IPR029057">
    <property type="entry name" value="PRTase-like"/>
</dbReference>
<proteinExistence type="inferred from homology"/>
<feature type="domain" description="Ribose-phosphate pyrophosphokinase N-terminal" evidence="4">
    <location>
        <begin position="12"/>
        <end position="114"/>
    </location>
</feature>
<organism evidence="5 6">
    <name type="scientific">Novosphingobium aquae</name>
    <dbReference type="NCBI Taxonomy" id="3133435"/>
    <lineage>
        <taxon>Bacteria</taxon>
        <taxon>Pseudomonadati</taxon>
        <taxon>Pseudomonadota</taxon>
        <taxon>Alphaproteobacteria</taxon>
        <taxon>Sphingomonadales</taxon>
        <taxon>Sphingomonadaceae</taxon>
        <taxon>Novosphingobium</taxon>
    </lineage>
</organism>
<dbReference type="Pfam" id="PF13793">
    <property type="entry name" value="Pribosyltran_N"/>
    <property type="match status" value="1"/>
</dbReference>
<comment type="caution">
    <text evidence="5">The sequence shown here is derived from an EMBL/GenBank/DDBJ whole genome shotgun (WGS) entry which is preliminary data.</text>
</comment>
<dbReference type="SUPFAM" id="SSF53271">
    <property type="entry name" value="PRTase-like"/>
    <property type="match status" value="2"/>
</dbReference>
<evidence type="ECO:0000313" key="6">
    <source>
        <dbReference type="Proteomes" id="UP001379235"/>
    </source>
</evidence>
<dbReference type="InterPro" id="IPR000836">
    <property type="entry name" value="PRTase_dom"/>
</dbReference>
<dbReference type="Pfam" id="PF00156">
    <property type="entry name" value="Pribosyltran"/>
    <property type="match status" value="1"/>
</dbReference>
<dbReference type="PANTHER" id="PTHR10210">
    <property type="entry name" value="RIBOSE-PHOSPHATE DIPHOSPHOKINASE FAMILY MEMBER"/>
    <property type="match status" value="1"/>
</dbReference>
<dbReference type="NCBIfam" id="TIGR01251">
    <property type="entry name" value="ribP_PPkin"/>
    <property type="match status" value="1"/>
</dbReference>